<keyword evidence="10" id="KW-1185">Reference proteome</keyword>
<dbReference type="GO" id="GO:0004252">
    <property type="term" value="F:serine-type endopeptidase activity"/>
    <property type="evidence" value="ECO:0007669"/>
    <property type="project" value="UniProtKB-UniRule"/>
</dbReference>
<proteinExistence type="inferred from homology"/>
<reference evidence="9 10" key="2">
    <citation type="journal article" date="2010" name="Nature">
        <title>Comparative genomics reveals mobile pathogenicity chromosomes in Fusarium.</title>
        <authorList>
            <person name="Ma L.J."/>
            <person name="van der Does H.C."/>
            <person name="Borkovich K.A."/>
            <person name="Coleman J.J."/>
            <person name="Daboussi M.J."/>
            <person name="Di Pietro A."/>
            <person name="Dufresne M."/>
            <person name="Freitag M."/>
            <person name="Grabherr M."/>
            <person name="Henrissat B."/>
            <person name="Houterman P.M."/>
            <person name="Kang S."/>
            <person name="Shim W.B."/>
            <person name="Woloshuk C."/>
            <person name="Xie X."/>
            <person name="Xu J.R."/>
            <person name="Antoniw J."/>
            <person name="Baker S.E."/>
            <person name="Bluhm B.H."/>
            <person name="Breakspear A."/>
            <person name="Brown D.W."/>
            <person name="Butchko R.A."/>
            <person name="Chapman S."/>
            <person name="Coulson R."/>
            <person name="Coutinho P.M."/>
            <person name="Danchin E.G."/>
            <person name="Diener A."/>
            <person name="Gale L.R."/>
            <person name="Gardiner D.M."/>
            <person name="Goff S."/>
            <person name="Hammond-Kosack K.E."/>
            <person name="Hilburn K."/>
            <person name="Hua-Van A."/>
            <person name="Jonkers W."/>
            <person name="Kazan K."/>
            <person name="Kodira C.D."/>
            <person name="Koehrsen M."/>
            <person name="Kumar L."/>
            <person name="Lee Y.H."/>
            <person name="Li L."/>
            <person name="Manners J.M."/>
            <person name="Miranda-Saavedra D."/>
            <person name="Mukherjee M."/>
            <person name="Park G."/>
            <person name="Park J."/>
            <person name="Park S.Y."/>
            <person name="Proctor R.H."/>
            <person name="Regev A."/>
            <person name="Ruiz-Roldan M.C."/>
            <person name="Sain D."/>
            <person name="Sakthikumar S."/>
            <person name="Sykes S."/>
            <person name="Schwartz D.C."/>
            <person name="Turgeon B.G."/>
            <person name="Wapinski I."/>
            <person name="Yoder O."/>
            <person name="Young S."/>
            <person name="Zeng Q."/>
            <person name="Zhou S."/>
            <person name="Galagan J."/>
            <person name="Cuomo C.A."/>
            <person name="Kistler H.C."/>
            <person name="Rep M."/>
        </authorList>
    </citation>
    <scope>GENOME REANNOTATION</scope>
    <source>
        <strain evidence="10">ATCC MYA-4620 / CBS 123657 / FGSC 9075 / NRRL 31084 / PH-1</strain>
        <strain evidence="9">PH-1 / ATCC MYA-4620 / FGSC 9075 / NRRL 31084</strain>
    </source>
</reference>
<protein>
    <submittedName>
        <fullName evidence="8">Chromosome 2, complete genome</fullName>
    </submittedName>
</protein>
<keyword evidence="3 5" id="KW-0378">Hydrolase</keyword>
<dbReference type="InterPro" id="IPR015500">
    <property type="entry name" value="Peptidase_S8_subtilisin-rel"/>
</dbReference>
<keyword evidence="6" id="KW-0812">Transmembrane</keyword>
<dbReference type="PANTHER" id="PTHR43806:SF11">
    <property type="entry name" value="CEREVISIN-RELATED"/>
    <property type="match status" value="1"/>
</dbReference>
<evidence type="ECO:0000313" key="10">
    <source>
        <dbReference type="Proteomes" id="UP000070720"/>
    </source>
</evidence>
<feature type="active site" description="Charge relay system" evidence="5">
    <location>
        <position position="302"/>
    </location>
</feature>
<dbReference type="InterPro" id="IPR050131">
    <property type="entry name" value="Peptidase_S8_subtilisin-like"/>
</dbReference>
<evidence type="ECO:0000256" key="2">
    <source>
        <dbReference type="ARBA" id="ARBA00022670"/>
    </source>
</evidence>
<reference evidence="8 10" key="3">
    <citation type="journal article" date="2015" name="BMC Genomics">
        <title>The completed genome sequence of the pathogenic ascomycete fungus Fusarium graminearum.</title>
        <authorList>
            <person name="King R."/>
            <person name="Urban M."/>
            <person name="Hammond-Kosack M.C."/>
            <person name="Hassani-Pak K."/>
            <person name="Hammond-Kosack K.E."/>
        </authorList>
    </citation>
    <scope>NUCLEOTIDE SEQUENCE [LARGE SCALE GENOMIC DNA]</scope>
    <source>
        <strain evidence="10">ATCC MYA-4620 / CBS 123657 / FGSC 9075 / NRRL 31084 / PH-1</strain>
        <strain evidence="8">PH-1</strain>
    </source>
</reference>
<accession>A0A0E0RYI5</accession>
<dbReference type="EnsemblFungi" id="CEF76310">
    <property type="protein sequence ID" value="CEF76310"/>
    <property type="gene ID" value="FGRRES_17108"/>
</dbReference>
<dbReference type="EMBL" id="HG970333">
    <property type="protein sequence ID" value="CEF76310.1"/>
    <property type="molecule type" value="Genomic_DNA"/>
</dbReference>
<dbReference type="AlphaFoldDB" id="A0A098DCZ6"/>
<feature type="active site" description="Charge relay system" evidence="5">
    <location>
        <position position="107"/>
    </location>
</feature>
<sequence>MISVVSNPPTTKKLSFDHYRVNDAMADGEGVIVYVMDSGHNPDPQRITNEEIFFPGKVEFPQQDGDVKPTTEPRKITSDLFKNPNPKFKVVGEPTGPKVRDVSKGQHGPSMSAMVGASKVGVAPRCRVAPLRCAVGEEPDIKECIKCCETILNYHNKKYAGKPAVVNCSFAIAYEDVLKKFKADGMEVDMLKDMTEFFIGKFQEAVQSLVNAGMIIVASGGNQKETTSAPWAEWKANQGKKLRSDTSFRAPQCFDNVIVVGGLDRDGKLWDQSGTGKLVTHYLLADRIEDPCDYSLLIMGTSVAAAFLSGIIACILSSAQYKAKAQVSVDNARKHIRQILEKVSEEFEDGKGNKCRAFMAGTIDLKNVVWDYKV</sequence>
<evidence type="ECO:0000256" key="3">
    <source>
        <dbReference type="ARBA" id="ARBA00022801"/>
    </source>
</evidence>
<evidence type="ECO:0000256" key="6">
    <source>
        <dbReference type="SAM" id="Phobius"/>
    </source>
</evidence>
<evidence type="ECO:0000256" key="1">
    <source>
        <dbReference type="ARBA" id="ARBA00011073"/>
    </source>
</evidence>
<accession>A0A098DCZ6</accession>
<keyword evidence="2 5" id="KW-0645">Protease</keyword>
<feature type="active site" description="Charge relay system" evidence="5">
    <location>
        <position position="37"/>
    </location>
</feature>
<name>A0A098DCZ6_GIBZE</name>
<keyword evidence="6" id="KW-0472">Membrane</keyword>
<keyword evidence="4 5" id="KW-0720">Serine protease</keyword>
<evidence type="ECO:0000256" key="5">
    <source>
        <dbReference type="PROSITE-ProRule" id="PRU01240"/>
    </source>
</evidence>
<dbReference type="PANTHER" id="PTHR43806">
    <property type="entry name" value="PEPTIDASE S8"/>
    <property type="match status" value="1"/>
</dbReference>
<dbReference type="VEuPathDB" id="FungiDB:FGRAMPH1_01G09015"/>
<dbReference type="GO" id="GO:0006508">
    <property type="term" value="P:proteolysis"/>
    <property type="evidence" value="ECO:0007669"/>
    <property type="project" value="UniProtKB-KW"/>
</dbReference>
<reference evidence="9 10" key="1">
    <citation type="journal article" date="2007" name="Science">
        <title>The Fusarium graminearum genome reveals a link between localized polymorphism and pathogen specialization.</title>
        <authorList>
            <person name="Cuomo C.A."/>
            <person name="Gueldener U."/>
            <person name="Xu J.-R."/>
            <person name="Trail F."/>
            <person name="Turgeon B.G."/>
            <person name="Di Pietro A."/>
            <person name="Walton J.D."/>
            <person name="Ma L.-J."/>
            <person name="Baker S.E."/>
            <person name="Rep M."/>
            <person name="Adam G."/>
            <person name="Antoniw J."/>
            <person name="Baldwin T."/>
            <person name="Calvo S.E."/>
            <person name="Chang Y.-L."/>
            <person name="DeCaprio D."/>
            <person name="Gale L.R."/>
            <person name="Gnerre S."/>
            <person name="Goswami R.S."/>
            <person name="Hammond-Kosack K."/>
            <person name="Harris L.J."/>
            <person name="Hilburn K."/>
            <person name="Kennell J.C."/>
            <person name="Kroken S."/>
            <person name="Magnuson J.K."/>
            <person name="Mannhaupt G."/>
            <person name="Mauceli E.W."/>
            <person name="Mewes H.-W."/>
            <person name="Mitterbauer R."/>
            <person name="Muehlbauer G."/>
            <person name="Muensterkoetter M."/>
            <person name="Nelson D."/>
            <person name="O'Donnell K."/>
            <person name="Ouellet T."/>
            <person name="Qi W."/>
            <person name="Quesneville H."/>
            <person name="Roncero M.I.G."/>
            <person name="Seong K.-Y."/>
            <person name="Tetko I.V."/>
            <person name="Urban M."/>
            <person name="Waalwijk C."/>
            <person name="Ward T.J."/>
            <person name="Yao J."/>
            <person name="Birren B.W."/>
            <person name="Kistler H.C."/>
        </authorList>
    </citation>
    <scope>NUCLEOTIDE SEQUENCE [LARGE SCALE GENOMIC DNA]</scope>
    <source>
        <strain evidence="10">ATCC MYA-4620 / CBS 123657 / FGSC 9075 / NRRL 31084 / PH-1</strain>
        <strain evidence="9">PH-1 / ATCC MYA-4620 / FGSC 9075 / NRRL 31084</strain>
    </source>
</reference>
<comment type="similarity">
    <text evidence="1 5">Belongs to the peptidase S8 family.</text>
</comment>
<dbReference type="CDD" id="cd00306">
    <property type="entry name" value="Peptidases_S8_S53"/>
    <property type="match status" value="1"/>
</dbReference>
<dbReference type="PROSITE" id="PS51892">
    <property type="entry name" value="SUBTILASE"/>
    <property type="match status" value="1"/>
</dbReference>
<dbReference type="Proteomes" id="UP000070720">
    <property type="component" value="Chromosome 2"/>
</dbReference>
<dbReference type="Pfam" id="PF00082">
    <property type="entry name" value="Peptidase_S8"/>
    <property type="match status" value="1"/>
</dbReference>
<dbReference type="PRINTS" id="PR00723">
    <property type="entry name" value="SUBTILISIN"/>
</dbReference>
<keyword evidence="6" id="KW-1133">Transmembrane helix</keyword>
<gene>
    <name evidence="9" type="primary">FG08057.1</name>
    <name evidence="8" type="ORF">FGRAMPH1_01T09015</name>
</gene>
<feature type="domain" description="Peptidase S8/S53" evidence="7">
    <location>
        <begin position="28"/>
        <end position="326"/>
    </location>
</feature>
<organism evidence="8 10">
    <name type="scientific">Gibberella zeae (strain ATCC MYA-4620 / CBS 123657 / FGSC 9075 / NRRL 31084 / PH-1)</name>
    <name type="common">Wheat head blight fungus</name>
    <name type="synonym">Fusarium graminearum</name>
    <dbReference type="NCBI Taxonomy" id="229533"/>
    <lineage>
        <taxon>Eukaryota</taxon>
        <taxon>Fungi</taxon>
        <taxon>Dikarya</taxon>
        <taxon>Ascomycota</taxon>
        <taxon>Pezizomycotina</taxon>
        <taxon>Sordariomycetes</taxon>
        <taxon>Hypocreomycetidae</taxon>
        <taxon>Hypocreales</taxon>
        <taxon>Nectriaceae</taxon>
        <taxon>Fusarium</taxon>
    </lineage>
</organism>
<dbReference type="InParanoid" id="A0A098DCZ6"/>
<dbReference type="Gene3D" id="3.40.50.200">
    <property type="entry name" value="Peptidase S8/S53 domain"/>
    <property type="match status" value="1"/>
</dbReference>
<dbReference type="SUPFAM" id="SSF52743">
    <property type="entry name" value="Subtilisin-like"/>
    <property type="match status" value="1"/>
</dbReference>
<dbReference type="InterPro" id="IPR036852">
    <property type="entry name" value="Peptidase_S8/S53_dom_sf"/>
</dbReference>
<evidence type="ECO:0000259" key="7">
    <source>
        <dbReference type="Pfam" id="PF00082"/>
    </source>
</evidence>
<evidence type="ECO:0000313" key="9">
    <source>
        <dbReference type="EnsemblFungi" id="CEF76310"/>
    </source>
</evidence>
<evidence type="ECO:0000256" key="4">
    <source>
        <dbReference type="ARBA" id="ARBA00022825"/>
    </source>
</evidence>
<dbReference type="InterPro" id="IPR000209">
    <property type="entry name" value="Peptidase_S8/S53_dom"/>
</dbReference>
<feature type="transmembrane region" description="Helical" evidence="6">
    <location>
        <begin position="294"/>
        <end position="316"/>
    </location>
</feature>
<evidence type="ECO:0000313" key="8">
    <source>
        <dbReference type="EMBL" id="CEF76310.1"/>
    </source>
</evidence>
<reference evidence="9" key="4">
    <citation type="submission" date="2017-01" db="UniProtKB">
        <authorList>
            <consortium name="EnsemblFungi"/>
        </authorList>
    </citation>
    <scope>IDENTIFICATION</scope>
    <source>
        <strain evidence="9">PH-1 / ATCC MYA-4620 / FGSC 9075 / NRRL 31084</strain>
    </source>
</reference>